<organism evidence="1 2">
    <name type="scientific">Pseudomonas imrae</name>
    <dbReference type="NCBI Taxonomy" id="2992837"/>
    <lineage>
        <taxon>Bacteria</taxon>
        <taxon>Pseudomonadati</taxon>
        <taxon>Pseudomonadota</taxon>
        <taxon>Gammaproteobacteria</taxon>
        <taxon>Pseudomonadales</taxon>
        <taxon>Pseudomonadaceae</taxon>
        <taxon>Pseudomonas</taxon>
    </lineage>
</organism>
<comment type="caution">
    <text evidence="1">The sequence shown here is derived from an EMBL/GenBank/DDBJ whole genome shotgun (WGS) entry which is preliminary data.</text>
</comment>
<evidence type="ECO:0000313" key="2">
    <source>
        <dbReference type="Proteomes" id="UP001637618"/>
    </source>
</evidence>
<dbReference type="Proteomes" id="UP001637618">
    <property type="component" value="Unassembled WGS sequence"/>
</dbReference>
<evidence type="ECO:0000313" key="1">
    <source>
        <dbReference type="EMBL" id="MFO2477500.1"/>
    </source>
</evidence>
<keyword evidence="2" id="KW-1185">Reference proteome</keyword>
<proteinExistence type="predicted"/>
<accession>A0ACC7PBW9</accession>
<sequence>MTSKTRSLSASTLVLGCALSLSALSATAHAADDMQKCFGVAEAGKNDCAAGAGTSCAGSSKTKDQANAWKLVPAGTCLKIPSTTSPTGFGQETAFTAKS</sequence>
<protein>
    <submittedName>
        <fullName evidence="1">DUF2282 domain-containing protein</fullName>
    </submittedName>
</protein>
<reference evidence="1" key="1">
    <citation type="submission" date="2022-11" db="EMBL/GenBank/DDBJ databases">
        <title>Draft genome sequences of strains of Pseudomonas imrae sp. nov.</title>
        <authorList>
            <person name="Salva Serra F."/>
            <person name="Nimje P."/>
            <person name="Moore E.R.B."/>
            <person name="Marathe N.P."/>
        </authorList>
    </citation>
    <scope>NUCLEOTIDE SEQUENCE</scope>
    <source>
        <strain evidence="1">15FMM2</strain>
    </source>
</reference>
<gene>
    <name evidence="1" type="ORF">OOJ96_08765</name>
</gene>
<dbReference type="EMBL" id="JAPEQY010000005">
    <property type="protein sequence ID" value="MFO2477500.1"/>
    <property type="molecule type" value="Genomic_DNA"/>
</dbReference>
<name>A0ACC7PBW9_9PSED</name>